<dbReference type="RefSeq" id="WP_243550573.1">
    <property type="nucleotide sequence ID" value="NZ_CP094532.1"/>
</dbReference>
<sequence length="230" mass="26462">MKKLFLAAVFFAIASCSEKKEITEETAKSTDTVTLKQDSAKVVVSKNQQFLDKFKIIELDSTRFVSPDYDVKNVGPSLTKKEMELFPKSLNVDSFVGEQSDFQAYAKFEINPQLLGLVARMPGEYSFTALKLFFYDKTKDEILPQYFEVADKMGDAGYSEEIKSWLWKEGNQLKSLTYYWTKVEKIEPDDPTRESQTNDYYLIKLSPEKIDTARISKANLGKFQKLLNQK</sequence>
<accession>A0ABY4BVG3</accession>
<reference evidence="1 2" key="1">
    <citation type="submission" date="2022-03" db="EMBL/GenBank/DDBJ databases">
        <title>Chryseobacterium sp. isolated from particulate matters in swine house.</title>
        <authorList>
            <person name="Won M."/>
            <person name="Kim S.-J."/>
            <person name="Kwon S.-W."/>
        </authorList>
    </citation>
    <scope>NUCLEOTIDE SEQUENCE [LARGE SCALE GENOMIC DNA]</scope>
    <source>
        <strain evidence="1 2">SC2-2</strain>
    </source>
</reference>
<gene>
    <name evidence="1" type="ORF">MTP09_03405</name>
</gene>
<dbReference type="PROSITE" id="PS51257">
    <property type="entry name" value="PROKAR_LIPOPROTEIN"/>
    <property type="match status" value="1"/>
</dbReference>
<protein>
    <recommendedName>
        <fullName evidence="3">Lipoprotein</fullName>
    </recommendedName>
</protein>
<dbReference type="Proteomes" id="UP000831460">
    <property type="component" value="Chromosome"/>
</dbReference>
<dbReference type="EMBL" id="CP094532">
    <property type="protein sequence ID" value="UOE41698.1"/>
    <property type="molecule type" value="Genomic_DNA"/>
</dbReference>
<organism evidence="1 2">
    <name type="scientific">Chryseobacterium suipulveris</name>
    <dbReference type="NCBI Taxonomy" id="2929800"/>
    <lineage>
        <taxon>Bacteria</taxon>
        <taxon>Pseudomonadati</taxon>
        <taxon>Bacteroidota</taxon>
        <taxon>Flavobacteriia</taxon>
        <taxon>Flavobacteriales</taxon>
        <taxon>Weeksellaceae</taxon>
        <taxon>Chryseobacterium group</taxon>
        <taxon>Chryseobacterium</taxon>
    </lineage>
</organism>
<evidence type="ECO:0008006" key="3">
    <source>
        <dbReference type="Google" id="ProtNLM"/>
    </source>
</evidence>
<keyword evidence="2" id="KW-1185">Reference proteome</keyword>
<proteinExistence type="predicted"/>
<evidence type="ECO:0000313" key="1">
    <source>
        <dbReference type="EMBL" id="UOE41698.1"/>
    </source>
</evidence>
<evidence type="ECO:0000313" key="2">
    <source>
        <dbReference type="Proteomes" id="UP000831460"/>
    </source>
</evidence>
<name>A0ABY4BVG3_9FLAO</name>